<feature type="transmembrane region" description="Helical" evidence="10">
    <location>
        <begin position="159"/>
        <end position="176"/>
    </location>
</feature>
<comment type="caution">
    <text evidence="13">The sequence shown here is derived from an EMBL/GenBank/DDBJ whole genome shotgun (WGS) entry which is preliminary data.</text>
</comment>
<accession>A0AAE3YGI1</accession>
<dbReference type="PANTHER" id="PTHR43394:SF1">
    <property type="entry name" value="ATP-BINDING CASSETTE SUB-FAMILY B MEMBER 10, MITOCHONDRIAL"/>
    <property type="match status" value="1"/>
</dbReference>
<evidence type="ECO:0000313" key="13">
    <source>
        <dbReference type="EMBL" id="MDR6892337.1"/>
    </source>
</evidence>
<dbReference type="CDD" id="cd18546">
    <property type="entry name" value="ABC_6TM_Rv0194_D2_like"/>
    <property type="match status" value="1"/>
</dbReference>
<comment type="similarity">
    <text evidence="9">Belongs to the ABC transporter superfamily. Lipid exporter (TC 3.A.1.106) family.</text>
</comment>
<evidence type="ECO:0000313" key="14">
    <source>
        <dbReference type="Proteomes" id="UP001247307"/>
    </source>
</evidence>
<proteinExistence type="inferred from homology"/>
<dbReference type="InterPro" id="IPR003439">
    <property type="entry name" value="ABC_transporter-like_ATP-bd"/>
</dbReference>
<keyword evidence="6 13" id="KW-0067">ATP-binding</keyword>
<dbReference type="SMART" id="SM00382">
    <property type="entry name" value="AAA"/>
    <property type="match status" value="1"/>
</dbReference>
<evidence type="ECO:0000256" key="7">
    <source>
        <dbReference type="ARBA" id="ARBA00022989"/>
    </source>
</evidence>
<dbReference type="AlphaFoldDB" id="A0AAE3YGI1"/>
<feature type="transmembrane region" description="Helical" evidence="10">
    <location>
        <begin position="34"/>
        <end position="57"/>
    </location>
</feature>
<dbReference type="Proteomes" id="UP001247307">
    <property type="component" value="Unassembled WGS sequence"/>
</dbReference>
<evidence type="ECO:0000256" key="3">
    <source>
        <dbReference type="ARBA" id="ARBA00022475"/>
    </source>
</evidence>
<dbReference type="InterPro" id="IPR027417">
    <property type="entry name" value="P-loop_NTPase"/>
</dbReference>
<feature type="transmembrane region" description="Helical" evidence="10">
    <location>
        <begin position="260"/>
        <end position="285"/>
    </location>
</feature>
<evidence type="ECO:0000256" key="9">
    <source>
        <dbReference type="ARBA" id="ARBA00061644"/>
    </source>
</evidence>
<organism evidence="13 14">
    <name type="scientific">Falsarthrobacter nasiphocae</name>
    <dbReference type="NCBI Taxonomy" id="189863"/>
    <lineage>
        <taxon>Bacteria</taxon>
        <taxon>Bacillati</taxon>
        <taxon>Actinomycetota</taxon>
        <taxon>Actinomycetes</taxon>
        <taxon>Micrococcales</taxon>
        <taxon>Micrococcaceae</taxon>
        <taxon>Falsarthrobacter</taxon>
    </lineage>
</organism>
<name>A0AAE3YGI1_9MICC</name>
<feature type="transmembrane region" description="Helical" evidence="10">
    <location>
        <begin position="182"/>
        <end position="199"/>
    </location>
</feature>
<dbReference type="FunFam" id="3.40.50.300:FF:000299">
    <property type="entry name" value="ABC transporter ATP-binding protein/permease"/>
    <property type="match status" value="1"/>
</dbReference>
<reference evidence="13" key="1">
    <citation type="submission" date="2023-07" db="EMBL/GenBank/DDBJ databases">
        <title>Sequencing the genomes of 1000 actinobacteria strains.</title>
        <authorList>
            <person name="Klenk H.-P."/>
        </authorList>
    </citation>
    <scope>NUCLEOTIDE SEQUENCE</scope>
    <source>
        <strain evidence="13">DSM 13988</strain>
    </source>
</reference>
<dbReference type="Gene3D" id="3.40.50.300">
    <property type="entry name" value="P-loop containing nucleotide triphosphate hydrolases"/>
    <property type="match status" value="1"/>
</dbReference>
<keyword evidence="7 10" id="KW-1133">Transmembrane helix</keyword>
<dbReference type="InterPro" id="IPR036640">
    <property type="entry name" value="ABC1_TM_sf"/>
</dbReference>
<feature type="domain" description="ABC transmembrane type-1" evidence="12">
    <location>
        <begin position="38"/>
        <end position="323"/>
    </location>
</feature>
<dbReference type="GO" id="GO:0005886">
    <property type="term" value="C:plasma membrane"/>
    <property type="evidence" value="ECO:0007669"/>
    <property type="project" value="UniProtKB-SubCell"/>
</dbReference>
<feature type="domain" description="ABC transporter" evidence="11">
    <location>
        <begin position="357"/>
        <end position="591"/>
    </location>
</feature>
<dbReference type="Gene3D" id="1.20.1560.10">
    <property type="entry name" value="ABC transporter type 1, transmembrane domain"/>
    <property type="match status" value="1"/>
</dbReference>
<keyword evidence="8 10" id="KW-0472">Membrane</keyword>
<evidence type="ECO:0000256" key="2">
    <source>
        <dbReference type="ARBA" id="ARBA00022448"/>
    </source>
</evidence>
<dbReference type="EMBL" id="JAVDUI010000001">
    <property type="protein sequence ID" value="MDR6892337.1"/>
    <property type="molecule type" value="Genomic_DNA"/>
</dbReference>
<dbReference type="SUPFAM" id="SSF52540">
    <property type="entry name" value="P-loop containing nucleoside triphosphate hydrolases"/>
    <property type="match status" value="1"/>
</dbReference>
<dbReference type="InterPro" id="IPR039421">
    <property type="entry name" value="Type_1_exporter"/>
</dbReference>
<dbReference type="GO" id="GO:0016887">
    <property type="term" value="F:ATP hydrolysis activity"/>
    <property type="evidence" value="ECO:0007669"/>
    <property type="project" value="InterPro"/>
</dbReference>
<dbReference type="Pfam" id="PF00005">
    <property type="entry name" value="ABC_tran"/>
    <property type="match status" value="1"/>
</dbReference>
<dbReference type="RefSeq" id="WP_309851189.1">
    <property type="nucleotide sequence ID" value="NZ_BAAAIU010000003.1"/>
</dbReference>
<dbReference type="GO" id="GO:0015421">
    <property type="term" value="F:ABC-type oligopeptide transporter activity"/>
    <property type="evidence" value="ECO:0007669"/>
    <property type="project" value="TreeGrafter"/>
</dbReference>
<protein>
    <submittedName>
        <fullName evidence="13">ATP-binding cassette subfamily B protein</fullName>
    </submittedName>
</protein>
<dbReference type="PROSITE" id="PS50893">
    <property type="entry name" value="ABC_TRANSPORTER_2"/>
    <property type="match status" value="1"/>
</dbReference>
<evidence type="ECO:0000256" key="1">
    <source>
        <dbReference type="ARBA" id="ARBA00004651"/>
    </source>
</evidence>
<dbReference type="SUPFAM" id="SSF90123">
    <property type="entry name" value="ABC transporter transmembrane region"/>
    <property type="match status" value="1"/>
</dbReference>
<evidence type="ECO:0000259" key="12">
    <source>
        <dbReference type="PROSITE" id="PS50929"/>
    </source>
</evidence>
<evidence type="ECO:0000256" key="4">
    <source>
        <dbReference type="ARBA" id="ARBA00022692"/>
    </source>
</evidence>
<evidence type="ECO:0000256" key="5">
    <source>
        <dbReference type="ARBA" id="ARBA00022741"/>
    </source>
</evidence>
<sequence>MSATEENDDLTGAELKQARSRAYRLMGRTLKPRWPLVVATAATSILASLLEALTPLFLAKGIDVGLPALRDGDPGPLWLIVGLFAAASLVMGFMFWLSTWLTASLSQSSLMEIRENLFRKVQRLPVSFHEKYTSGRAISRQTSDMDALQEFLDGGVSEVLTTLLYLVFSLGLILALDPQSGIVIAVFLVVVIWLMRWFMKRAEKAFRESRTHSARLIVTFVETFTGIRAVQSFRKEASNEGAYSSVAADYQRATMNTIGLFGILQPLMVGLGNLCMVAVLAWGGWRAIDGTLSLGALVAVTLATKRLFGPMQSLLMYISSLQSAQSALEKVSGLLEEPETLTEPERPAALGSPHGEIVFDDVAFGYSPQSTLVEHLSLRIPAGQTVAVVGQTGAGKSTLAKLISRFYDVTQGSIRLDGTDVREIADADLRRRVVMVTQEAYLFSGTVAENIAIGKPDATREEVEAAAAAVGADAFIRALPDGYDTDVTKRGGRVSAGQRQLISFARAFLADPAVLILDEATSSLDLPSERLVQQGLERLLGERTALIIAHRLSTVAIADRVLVVRGGRVAEDGTPEELIAQGGEFAGLDAAWQRSLA</sequence>
<keyword evidence="4 10" id="KW-0812">Transmembrane</keyword>
<dbReference type="InterPro" id="IPR003593">
    <property type="entry name" value="AAA+_ATPase"/>
</dbReference>
<dbReference type="PROSITE" id="PS00211">
    <property type="entry name" value="ABC_TRANSPORTER_1"/>
    <property type="match status" value="1"/>
</dbReference>
<keyword evidence="3" id="KW-1003">Cell membrane</keyword>
<dbReference type="GO" id="GO:0005524">
    <property type="term" value="F:ATP binding"/>
    <property type="evidence" value="ECO:0007669"/>
    <property type="project" value="UniProtKB-KW"/>
</dbReference>
<comment type="subcellular location">
    <subcellularLocation>
        <location evidence="1">Cell membrane</location>
        <topology evidence="1">Multi-pass membrane protein</topology>
    </subcellularLocation>
</comment>
<dbReference type="InterPro" id="IPR017871">
    <property type="entry name" value="ABC_transporter-like_CS"/>
</dbReference>
<evidence type="ECO:0000256" key="8">
    <source>
        <dbReference type="ARBA" id="ARBA00023136"/>
    </source>
</evidence>
<keyword evidence="5" id="KW-0547">Nucleotide-binding</keyword>
<dbReference type="PANTHER" id="PTHR43394">
    <property type="entry name" value="ATP-DEPENDENT PERMEASE MDL1, MITOCHONDRIAL"/>
    <property type="match status" value="1"/>
</dbReference>
<evidence type="ECO:0000259" key="11">
    <source>
        <dbReference type="PROSITE" id="PS50893"/>
    </source>
</evidence>
<keyword evidence="14" id="KW-1185">Reference proteome</keyword>
<dbReference type="InterPro" id="IPR011527">
    <property type="entry name" value="ABC1_TM_dom"/>
</dbReference>
<evidence type="ECO:0000256" key="6">
    <source>
        <dbReference type="ARBA" id="ARBA00022840"/>
    </source>
</evidence>
<feature type="transmembrane region" description="Helical" evidence="10">
    <location>
        <begin position="77"/>
        <end position="101"/>
    </location>
</feature>
<keyword evidence="2" id="KW-0813">Transport</keyword>
<gene>
    <name evidence="13" type="ORF">J2S35_001277</name>
</gene>
<dbReference type="PROSITE" id="PS50929">
    <property type="entry name" value="ABC_TM1F"/>
    <property type="match status" value="1"/>
</dbReference>
<evidence type="ECO:0000256" key="10">
    <source>
        <dbReference type="SAM" id="Phobius"/>
    </source>
</evidence>
<dbReference type="Pfam" id="PF00664">
    <property type="entry name" value="ABC_membrane"/>
    <property type="match status" value="1"/>
</dbReference>